<comment type="caution">
    <text evidence="6">The sequence shown here is derived from an EMBL/GenBank/DDBJ whole genome shotgun (WGS) entry which is preliminary data.</text>
</comment>
<dbReference type="AlphaFoldDB" id="A0A5C7J5A8"/>
<dbReference type="GO" id="GO:0005737">
    <property type="term" value="C:cytoplasm"/>
    <property type="evidence" value="ECO:0007669"/>
    <property type="project" value="TreeGrafter"/>
</dbReference>
<evidence type="ECO:0000313" key="7">
    <source>
        <dbReference type="Proteomes" id="UP000321026"/>
    </source>
</evidence>
<dbReference type="GO" id="GO:0006189">
    <property type="term" value="P:'de novo' IMP biosynthetic process"/>
    <property type="evidence" value="ECO:0007669"/>
    <property type="project" value="TreeGrafter"/>
</dbReference>
<dbReference type="Gene3D" id="3.40.50.170">
    <property type="entry name" value="Formyl transferase, N-terminal domain"/>
    <property type="match status" value="1"/>
</dbReference>
<evidence type="ECO:0000259" key="5">
    <source>
        <dbReference type="Pfam" id="PF00551"/>
    </source>
</evidence>
<evidence type="ECO:0000256" key="3">
    <source>
        <dbReference type="ARBA" id="ARBA00022679"/>
    </source>
</evidence>
<keyword evidence="4" id="KW-0658">Purine biosynthesis</keyword>
<accession>A0A5C7J5A8</accession>
<dbReference type="EC" id="2.1.2.2" evidence="2"/>
<dbReference type="PANTHER" id="PTHR43369">
    <property type="entry name" value="PHOSPHORIBOSYLGLYCINAMIDE FORMYLTRANSFERASE"/>
    <property type="match status" value="1"/>
</dbReference>
<dbReference type="Proteomes" id="UP000321026">
    <property type="component" value="Unassembled WGS sequence"/>
</dbReference>
<dbReference type="EMBL" id="SSDS01000083">
    <property type="protein sequence ID" value="TXG76132.1"/>
    <property type="molecule type" value="Genomic_DNA"/>
</dbReference>
<dbReference type="PANTHER" id="PTHR43369:SF2">
    <property type="entry name" value="PHOSPHORIBOSYLGLYCINAMIDE FORMYLTRANSFERASE"/>
    <property type="match status" value="1"/>
</dbReference>
<dbReference type="GO" id="GO:0004644">
    <property type="term" value="F:phosphoribosylglycinamide formyltransferase activity"/>
    <property type="evidence" value="ECO:0007669"/>
    <property type="project" value="UniProtKB-EC"/>
</dbReference>
<dbReference type="Pfam" id="PF00551">
    <property type="entry name" value="Formyl_trans_N"/>
    <property type="match status" value="1"/>
</dbReference>
<dbReference type="SUPFAM" id="SSF53328">
    <property type="entry name" value="Formyltransferase"/>
    <property type="match status" value="1"/>
</dbReference>
<sequence length="228" mass="24875">MTKKRVLVFASGSATGGGSGFANLVRQSRKLGLPFEVISVVTNHINGGVADHAQKLDVPLMVSPNPLTAHNYERLFSNYRADLVVLSGWLKPVAGLPQEKVINIHPGPLPEFGGKGMYGHRVHEAVMAAHREGRISQSAVCMHFVPPYEKTSSGDNYDSGPVFAKVPVEIYRHYDAEALGRAVNAVEHAIQPAFTALVAEGRISLIRGRVVMDNQAWREGKNLPKEYL</sequence>
<name>A0A5C7J5A8_9BACT</name>
<evidence type="ECO:0000313" key="6">
    <source>
        <dbReference type="EMBL" id="TXG76132.1"/>
    </source>
</evidence>
<comment type="pathway">
    <text evidence="1">Purine metabolism; IMP biosynthesis via de novo pathway; N(2)-formyl-N(1)-(5-phospho-D-ribosyl)glycinamide from N(1)-(5-phospho-D-ribosyl)glycinamide (10-formyl THF route): step 1/1.</text>
</comment>
<protein>
    <recommendedName>
        <fullName evidence="2">phosphoribosylglycinamide formyltransferase 1</fullName>
        <ecNumber evidence="2">2.1.2.2</ecNumber>
    </recommendedName>
</protein>
<dbReference type="InterPro" id="IPR002376">
    <property type="entry name" value="Formyl_transf_N"/>
</dbReference>
<organism evidence="6 7">
    <name type="scientific">Candidatus Dojkabacteria bacterium</name>
    <dbReference type="NCBI Taxonomy" id="2099670"/>
    <lineage>
        <taxon>Bacteria</taxon>
        <taxon>Candidatus Dojkabacteria</taxon>
    </lineage>
</organism>
<feature type="domain" description="Formyl transferase N-terminal" evidence="5">
    <location>
        <begin position="5"/>
        <end position="192"/>
    </location>
</feature>
<dbReference type="InterPro" id="IPR036477">
    <property type="entry name" value="Formyl_transf_N_sf"/>
</dbReference>
<reference evidence="6 7" key="1">
    <citation type="submission" date="2018-09" db="EMBL/GenBank/DDBJ databases">
        <title>Metagenome Assembled Genomes from an Advanced Water Purification Facility.</title>
        <authorList>
            <person name="Stamps B.W."/>
            <person name="Spear J.R."/>
        </authorList>
    </citation>
    <scope>NUCLEOTIDE SEQUENCE [LARGE SCALE GENOMIC DNA]</scope>
    <source>
        <strain evidence="6">Bin_63_2</strain>
    </source>
</reference>
<evidence type="ECO:0000256" key="4">
    <source>
        <dbReference type="ARBA" id="ARBA00022755"/>
    </source>
</evidence>
<proteinExistence type="predicted"/>
<gene>
    <name evidence="6" type="ORF">E6Q11_05295</name>
</gene>
<keyword evidence="3" id="KW-0808">Transferase</keyword>
<evidence type="ECO:0000256" key="2">
    <source>
        <dbReference type="ARBA" id="ARBA00012254"/>
    </source>
</evidence>
<evidence type="ECO:0000256" key="1">
    <source>
        <dbReference type="ARBA" id="ARBA00005054"/>
    </source>
</evidence>